<accession>A0A1I2Y101</accession>
<evidence type="ECO:0000313" key="2">
    <source>
        <dbReference type="Proteomes" id="UP000181942"/>
    </source>
</evidence>
<name>A0A1I2Y101_9ACTN</name>
<organism evidence="1 2">
    <name type="scientific">Streptomyces mirabilis</name>
    <dbReference type="NCBI Taxonomy" id="68239"/>
    <lineage>
        <taxon>Bacteria</taxon>
        <taxon>Bacillati</taxon>
        <taxon>Actinomycetota</taxon>
        <taxon>Actinomycetes</taxon>
        <taxon>Kitasatosporales</taxon>
        <taxon>Streptomycetaceae</taxon>
        <taxon>Streptomyces</taxon>
    </lineage>
</organism>
<dbReference type="OrthoDB" id="4194410at2"/>
<evidence type="ECO:0000313" key="1">
    <source>
        <dbReference type="EMBL" id="SFH19305.1"/>
    </source>
</evidence>
<dbReference type="Proteomes" id="UP000181942">
    <property type="component" value="Unassembled WGS sequence"/>
</dbReference>
<gene>
    <name evidence="1" type="ORF">SAMN02787118_1564</name>
</gene>
<dbReference type="RefSeq" id="WP_143138426.1">
    <property type="nucleotide sequence ID" value="NZ_FONR01000056.1"/>
</dbReference>
<dbReference type="EMBL" id="FONR01000056">
    <property type="protein sequence ID" value="SFH19305.1"/>
    <property type="molecule type" value="Genomic_DNA"/>
</dbReference>
<dbReference type="AlphaFoldDB" id="A0A1I2Y101"/>
<reference evidence="1 2" key="1">
    <citation type="submission" date="2016-10" db="EMBL/GenBank/DDBJ databases">
        <authorList>
            <person name="de Groot N.N."/>
        </authorList>
    </citation>
    <scope>NUCLEOTIDE SEQUENCE [LARGE SCALE GENOMIC DNA]</scope>
    <source>
        <strain evidence="1 2">OK461</strain>
    </source>
</reference>
<protein>
    <submittedName>
        <fullName evidence="1">Uncharacterized protein</fullName>
    </submittedName>
</protein>
<sequence length="129" mass="14450">MLLEVTRGKISEAVRKSDCEAVRMVPRETLEVILDGLDESVPIGIGSAAMFRSTYRDRHDSIKEFREANFGWRQFLDALNEAKESVGILAVRGNGWRMILLVNESADSVIACLVRPPSRADWPTEADKT</sequence>
<proteinExistence type="predicted"/>